<dbReference type="Gene3D" id="1.10.1740.10">
    <property type="match status" value="1"/>
</dbReference>
<reference evidence="7 8" key="1">
    <citation type="submission" date="2017-10" db="EMBL/GenBank/DDBJ databases">
        <title>Paenichitinophaga pekingensis gen. nov., sp. nov., isolated from activated sludge.</title>
        <authorList>
            <person name="Jin D."/>
            <person name="Kong X."/>
            <person name="Deng Y."/>
            <person name="Bai Z."/>
        </authorList>
    </citation>
    <scope>NUCLEOTIDE SEQUENCE [LARGE SCALE GENOMIC DNA]</scope>
    <source>
        <strain evidence="7 8">13</strain>
    </source>
</reference>
<keyword evidence="4" id="KW-0804">Transcription</keyword>
<dbReference type="AlphaFoldDB" id="A0A291QQD4"/>
<feature type="domain" description="RNA polymerase sigma-70 region 2" evidence="5">
    <location>
        <begin position="47"/>
        <end position="114"/>
    </location>
</feature>
<dbReference type="PANTHER" id="PTHR43133:SF46">
    <property type="entry name" value="RNA POLYMERASE SIGMA-70 FACTOR ECF SUBFAMILY"/>
    <property type="match status" value="1"/>
</dbReference>
<dbReference type="Pfam" id="PF04542">
    <property type="entry name" value="Sigma70_r2"/>
    <property type="match status" value="1"/>
</dbReference>
<dbReference type="InterPro" id="IPR014284">
    <property type="entry name" value="RNA_pol_sigma-70_dom"/>
</dbReference>
<proteinExistence type="inferred from homology"/>
<dbReference type="Pfam" id="PF08281">
    <property type="entry name" value="Sigma70_r4_2"/>
    <property type="match status" value="1"/>
</dbReference>
<dbReference type="GO" id="GO:0006352">
    <property type="term" value="P:DNA-templated transcription initiation"/>
    <property type="evidence" value="ECO:0007669"/>
    <property type="project" value="InterPro"/>
</dbReference>
<evidence type="ECO:0000313" key="8">
    <source>
        <dbReference type="Proteomes" id="UP000220133"/>
    </source>
</evidence>
<dbReference type="PANTHER" id="PTHR43133">
    <property type="entry name" value="RNA POLYMERASE ECF-TYPE SIGMA FACTO"/>
    <property type="match status" value="1"/>
</dbReference>
<dbReference type="InterPro" id="IPR039425">
    <property type="entry name" value="RNA_pol_sigma-70-like"/>
</dbReference>
<accession>A0A291QQD4</accession>
<keyword evidence="2" id="KW-0805">Transcription regulation</keyword>
<evidence type="ECO:0000259" key="6">
    <source>
        <dbReference type="Pfam" id="PF08281"/>
    </source>
</evidence>
<dbReference type="InterPro" id="IPR014327">
    <property type="entry name" value="RNA_pol_sigma70_bacteroid"/>
</dbReference>
<dbReference type="Proteomes" id="UP000220133">
    <property type="component" value="Chromosome"/>
</dbReference>
<evidence type="ECO:0000256" key="1">
    <source>
        <dbReference type="ARBA" id="ARBA00010641"/>
    </source>
</evidence>
<dbReference type="InterPro" id="IPR007627">
    <property type="entry name" value="RNA_pol_sigma70_r2"/>
</dbReference>
<dbReference type="SUPFAM" id="SSF88659">
    <property type="entry name" value="Sigma3 and sigma4 domains of RNA polymerase sigma factors"/>
    <property type="match status" value="1"/>
</dbReference>
<dbReference type="InterPro" id="IPR013325">
    <property type="entry name" value="RNA_pol_sigma_r2"/>
</dbReference>
<keyword evidence="8" id="KW-1185">Reference proteome</keyword>
<dbReference type="RefSeq" id="WP_098192535.1">
    <property type="nucleotide sequence ID" value="NZ_CP023777.1"/>
</dbReference>
<evidence type="ECO:0000256" key="3">
    <source>
        <dbReference type="ARBA" id="ARBA00023082"/>
    </source>
</evidence>
<dbReference type="GO" id="GO:0016987">
    <property type="term" value="F:sigma factor activity"/>
    <property type="evidence" value="ECO:0007669"/>
    <property type="project" value="UniProtKB-KW"/>
</dbReference>
<dbReference type="Gene3D" id="1.10.10.10">
    <property type="entry name" value="Winged helix-like DNA-binding domain superfamily/Winged helix DNA-binding domain"/>
    <property type="match status" value="1"/>
</dbReference>
<dbReference type="InterPro" id="IPR013249">
    <property type="entry name" value="RNA_pol_sigma70_r4_t2"/>
</dbReference>
<dbReference type="SUPFAM" id="SSF88946">
    <property type="entry name" value="Sigma2 domain of RNA polymerase sigma factors"/>
    <property type="match status" value="1"/>
</dbReference>
<dbReference type="GO" id="GO:0003677">
    <property type="term" value="F:DNA binding"/>
    <property type="evidence" value="ECO:0007669"/>
    <property type="project" value="InterPro"/>
</dbReference>
<evidence type="ECO:0000256" key="4">
    <source>
        <dbReference type="ARBA" id="ARBA00023163"/>
    </source>
</evidence>
<sequence length="203" mass="23275">MKVSESLNPRNVKSSSQPGNLYICNMPGNDQLQVLLKEDERRFMAALFKSYFTPACKTIYRFVQDMSVAEDLAQDVFIKIWNKRAGLGEVYFKAYIQRSAINAALDYLDKKKRRGVHTELEEENMQIPVLPMQGNLRETAAKIDAAVNELPEKCREVFILSRYEELSYKEIASTLNISVKTVENQVMTALKKLRVSLKELISN</sequence>
<keyword evidence="3" id="KW-0731">Sigma factor</keyword>
<protein>
    <submittedName>
        <fullName evidence="7">RNA polymerase sigma-70 factor</fullName>
    </submittedName>
</protein>
<comment type="similarity">
    <text evidence="1">Belongs to the sigma-70 factor family. ECF subfamily.</text>
</comment>
<dbReference type="CDD" id="cd06171">
    <property type="entry name" value="Sigma70_r4"/>
    <property type="match status" value="1"/>
</dbReference>
<dbReference type="EMBL" id="CP023777">
    <property type="protein sequence ID" value="ATL46146.1"/>
    <property type="molecule type" value="Genomic_DNA"/>
</dbReference>
<dbReference type="OrthoDB" id="665981at2"/>
<dbReference type="KEGG" id="cbae:COR50_02615"/>
<dbReference type="InterPro" id="IPR013324">
    <property type="entry name" value="RNA_pol_sigma_r3/r4-like"/>
</dbReference>
<dbReference type="NCBIfam" id="TIGR02937">
    <property type="entry name" value="sigma70-ECF"/>
    <property type="match status" value="1"/>
</dbReference>
<evidence type="ECO:0000313" key="7">
    <source>
        <dbReference type="EMBL" id="ATL46146.1"/>
    </source>
</evidence>
<dbReference type="InterPro" id="IPR036388">
    <property type="entry name" value="WH-like_DNA-bd_sf"/>
</dbReference>
<name>A0A291QQD4_9BACT</name>
<gene>
    <name evidence="7" type="ORF">COR50_02615</name>
</gene>
<dbReference type="NCBIfam" id="TIGR02985">
    <property type="entry name" value="Sig70_bacteroi1"/>
    <property type="match status" value="1"/>
</dbReference>
<evidence type="ECO:0000259" key="5">
    <source>
        <dbReference type="Pfam" id="PF04542"/>
    </source>
</evidence>
<organism evidence="7 8">
    <name type="scientific">Chitinophaga caeni</name>
    <dbReference type="NCBI Taxonomy" id="2029983"/>
    <lineage>
        <taxon>Bacteria</taxon>
        <taxon>Pseudomonadati</taxon>
        <taxon>Bacteroidota</taxon>
        <taxon>Chitinophagia</taxon>
        <taxon>Chitinophagales</taxon>
        <taxon>Chitinophagaceae</taxon>
        <taxon>Chitinophaga</taxon>
    </lineage>
</organism>
<feature type="domain" description="RNA polymerase sigma factor 70 region 4 type 2" evidence="6">
    <location>
        <begin position="142"/>
        <end position="193"/>
    </location>
</feature>
<evidence type="ECO:0000256" key="2">
    <source>
        <dbReference type="ARBA" id="ARBA00023015"/>
    </source>
</evidence>